<dbReference type="GO" id="GO:0003677">
    <property type="term" value="F:DNA binding"/>
    <property type="evidence" value="ECO:0007669"/>
    <property type="project" value="UniProtKB-KW"/>
</dbReference>
<reference evidence="1 2" key="1">
    <citation type="submission" date="2020-04" db="EMBL/GenBank/DDBJ databases">
        <authorList>
            <person name="Klaysubun C."/>
            <person name="Duangmal K."/>
            <person name="Lipun K."/>
        </authorList>
    </citation>
    <scope>NUCLEOTIDE SEQUENCE [LARGE SCALE GENOMIC DNA]</scope>
    <source>
        <strain evidence="1 2">JCM 11839</strain>
    </source>
</reference>
<organism evidence="1 2">
    <name type="scientific">Pseudonocardia xinjiangensis</name>
    <dbReference type="NCBI Taxonomy" id="75289"/>
    <lineage>
        <taxon>Bacteria</taxon>
        <taxon>Bacillati</taxon>
        <taxon>Actinomycetota</taxon>
        <taxon>Actinomycetes</taxon>
        <taxon>Pseudonocardiales</taxon>
        <taxon>Pseudonocardiaceae</taxon>
        <taxon>Pseudonocardia</taxon>
    </lineage>
</organism>
<comment type="caution">
    <text evidence="1">The sequence shown here is derived from an EMBL/GenBank/DDBJ whole genome shotgun (WGS) entry which is preliminary data.</text>
</comment>
<proteinExistence type="predicted"/>
<dbReference type="Proteomes" id="UP001296706">
    <property type="component" value="Unassembled WGS sequence"/>
</dbReference>
<protein>
    <submittedName>
        <fullName evidence="1">MmcQ/YjbR family DNA-binding protein</fullName>
    </submittedName>
</protein>
<dbReference type="InterPro" id="IPR038056">
    <property type="entry name" value="YjbR-like_sf"/>
</dbReference>
<name>A0ABX1REM7_9PSEU</name>
<accession>A0ABX1REM7</accession>
<evidence type="ECO:0000313" key="1">
    <source>
        <dbReference type="EMBL" id="NMH77854.1"/>
    </source>
</evidence>
<evidence type="ECO:0000313" key="2">
    <source>
        <dbReference type="Proteomes" id="UP001296706"/>
    </source>
</evidence>
<gene>
    <name evidence="1" type="ORF">HF577_12270</name>
</gene>
<dbReference type="RefSeq" id="WP_169395927.1">
    <property type="nucleotide sequence ID" value="NZ_BAAAJH010000003.1"/>
</dbReference>
<sequence length="133" mass="14469">MDVPAGVLGRLRGICLGLPEAYEEVAWVGVRWRVRTRTFAHVLTVEGGRPAAFARAAGTEGPCTILTFRSEGPELDVLRRSGPPFFGPPWGPEVVGMVLGPNIDWNEVAELITESFCARAPMTLTRQVERPPG</sequence>
<dbReference type="InterPro" id="IPR058532">
    <property type="entry name" value="YjbR/MT2646/Rv2570-like"/>
</dbReference>
<dbReference type="EMBL" id="JAAXKY010000031">
    <property type="protein sequence ID" value="NMH77854.1"/>
    <property type="molecule type" value="Genomic_DNA"/>
</dbReference>
<dbReference type="Pfam" id="PF04237">
    <property type="entry name" value="YjbR"/>
    <property type="match status" value="1"/>
</dbReference>
<dbReference type="SUPFAM" id="SSF142906">
    <property type="entry name" value="YjbR-like"/>
    <property type="match status" value="1"/>
</dbReference>
<keyword evidence="1" id="KW-0238">DNA-binding</keyword>
<keyword evidence="2" id="KW-1185">Reference proteome</keyword>